<reference evidence="1 2" key="1">
    <citation type="submission" date="2020-08" db="EMBL/GenBank/DDBJ databases">
        <title>Sequencing the genomes of 1000 actinobacteria strains.</title>
        <authorList>
            <person name="Klenk H.-P."/>
        </authorList>
    </citation>
    <scope>NUCLEOTIDE SEQUENCE [LARGE SCALE GENOMIC DNA]</scope>
    <source>
        <strain evidence="1 2">DSM 45809</strain>
    </source>
</reference>
<evidence type="ECO:0000313" key="2">
    <source>
        <dbReference type="Proteomes" id="UP000546162"/>
    </source>
</evidence>
<evidence type="ECO:0000313" key="1">
    <source>
        <dbReference type="EMBL" id="MBB4744214.1"/>
    </source>
</evidence>
<accession>A0A7W7MBK3</accession>
<protein>
    <submittedName>
        <fullName evidence="1">Putative DNA-binding transcriptional regulator AlpA</fullName>
    </submittedName>
</protein>
<gene>
    <name evidence="1" type="ORF">BJY16_007673</name>
</gene>
<keyword evidence="1" id="KW-0238">DNA-binding</keyword>
<proteinExistence type="predicted"/>
<dbReference type="AlphaFoldDB" id="A0A7W7MBK3"/>
<keyword evidence="2" id="KW-1185">Reference proteome</keyword>
<dbReference type="RefSeq" id="WP_307835711.1">
    <property type="nucleotide sequence ID" value="NZ_BAABFG010000005.1"/>
</dbReference>
<sequence length="74" mass="8479">MSQYLMGAGEIAKRLGLSRQRVQQLSERDDWPVPYDELAMGRVWLKSDIELWITYQRAADALPNADFIHDPSTG</sequence>
<organism evidence="1 2">
    <name type="scientific">Actinoplanes octamycinicus</name>
    <dbReference type="NCBI Taxonomy" id="135948"/>
    <lineage>
        <taxon>Bacteria</taxon>
        <taxon>Bacillati</taxon>
        <taxon>Actinomycetota</taxon>
        <taxon>Actinomycetes</taxon>
        <taxon>Micromonosporales</taxon>
        <taxon>Micromonosporaceae</taxon>
        <taxon>Actinoplanes</taxon>
    </lineage>
</organism>
<dbReference type="Proteomes" id="UP000546162">
    <property type="component" value="Unassembled WGS sequence"/>
</dbReference>
<comment type="caution">
    <text evidence="1">The sequence shown here is derived from an EMBL/GenBank/DDBJ whole genome shotgun (WGS) entry which is preliminary data.</text>
</comment>
<name>A0A7W7MBK3_9ACTN</name>
<dbReference type="GO" id="GO:0003677">
    <property type="term" value="F:DNA binding"/>
    <property type="evidence" value="ECO:0007669"/>
    <property type="project" value="UniProtKB-KW"/>
</dbReference>
<dbReference type="EMBL" id="JACHNB010000001">
    <property type="protein sequence ID" value="MBB4744214.1"/>
    <property type="molecule type" value="Genomic_DNA"/>
</dbReference>